<protein>
    <recommendedName>
        <fullName evidence="2">ubiquitinyl hydrolase 1</fullName>
        <ecNumber evidence="2">3.4.19.12</ecNumber>
    </recommendedName>
</protein>
<dbReference type="InterPro" id="IPR022105">
    <property type="entry name" value="DUF3645"/>
</dbReference>
<keyword evidence="13" id="KW-1185">Reference proteome</keyword>
<dbReference type="Pfam" id="PF12340">
    <property type="entry name" value="DUF3638"/>
    <property type="match status" value="1"/>
</dbReference>
<organism evidence="12 13">
    <name type="scientific">Apiospora aurea</name>
    <dbReference type="NCBI Taxonomy" id="335848"/>
    <lineage>
        <taxon>Eukaryota</taxon>
        <taxon>Fungi</taxon>
        <taxon>Dikarya</taxon>
        <taxon>Ascomycota</taxon>
        <taxon>Pezizomycotina</taxon>
        <taxon>Sordariomycetes</taxon>
        <taxon>Xylariomycetidae</taxon>
        <taxon>Amphisphaeriales</taxon>
        <taxon>Apiosporaceae</taxon>
        <taxon>Apiospora</taxon>
    </lineage>
</organism>
<comment type="catalytic activity">
    <reaction evidence="1">
        <text>Thiol-dependent hydrolysis of ester, thioester, amide, peptide and isopeptide bonds formed by the C-terminal Gly of ubiquitin (a 76-residue protein attached to proteins as an intracellular targeting signal).</text>
        <dbReference type="EC" id="3.4.19.12"/>
    </reaction>
</comment>
<accession>A0ABR1PT66</accession>
<dbReference type="Pfam" id="PF12359">
    <property type="entry name" value="DUF3645"/>
    <property type="match status" value="1"/>
</dbReference>
<keyword evidence="6" id="KW-0788">Thiol protease</keyword>
<evidence type="ECO:0000256" key="7">
    <source>
        <dbReference type="SAM" id="Coils"/>
    </source>
</evidence>
<evidence type="ECO:0000256" key="2">
    <source>
        <dbReference type="ARBA" id="ARBA00012759"/>
    </source>
</evidence>
<evidence type="ECO:0000256" key="4">
    <source>
        <dbReference type="ARBA" id="ARBA00022786"/>
    </source>
</evidence>
<keyword evidence="7" id="KW-0175">Coiled coil</keyword>
<dbReference type="PANTHER" id="PTHR13367">
    <property type="entry name" value="UBIQUITIN THIOESTERASE"/>
    <property type="match status" value="1"/>
</dbReference>
<evidence type="ECO:0000259" key="10">
    <source>
        <dbReference type="Pfam" id="PF12359"/>
    </source>
</evidence>
<dbReference type="InterPro" id="IPR046541">
    <property type="entry name" value="DUF6606"/>
</dbReference>
<dbReference type="EMBL" id="JAQQWE010000010">
    <property type="protein sequence ID" value="KAK7937284.1"/>
    <property type="molecule type" value="Genomic_DNA"/>
</dbReference>
<feature type="region of interest" description="Disordered" evidence="8">
    <location>
        <begin position="3180"/>
        <end position="3204"/>
    </location>
</feature>
<comment type="caution">
    <text evidence="12">The sequence shown here is derived from an EMBL/GenBank/DDBJ whole genome shotgun (WGS) entry which is preliminary data.</text>
</comment>
<evidence type="ECO:0000259" key="9">
    <source>
        <dbReference type="Pfam" id="PF12340"/>
    </source>
</evidence>
<dbReference type="InterPro" id="IPR022099">
    <property type="entry name" value="DUF3638"/>
</dbReference>
<evidence type="ECO:0000256" key="5">
    <source>
        <dbReference type="ARBA" id="ARBA00022801"/>
    </source>
</evidence>
<feature type="domain" description="DUF6606" evidence="11">
    <location>
        <begin position="18"/>
        <end position="291"/>
    </location>
</feature>
<proteinExistence type="predicted"/>
<dbReference type="PANTHER" id="PTHR13367:SF32">
    <property type="entry name" value="DUF6606 DOMAIN-CONTAINING PROTEIN"/>
    <property type="match status" value="1"/>
</dbReference>
<dbReference type="Pfam" id="PF20255">
    <property type="entry name" value="DUF6606"/>
    <property type="match status" value="1"/>
</dbReference>
<dbReference type="InterPro" id="IPR051346">
    <property type="entry name" value="OTU_Deubiquitinase"/>
</dbReference>
<dbReference type="GeneID" id="92083436"/>
<dbReference type="RefSeq" id="XP_066692612.1">
    <property type="nucleotide sequence ID" value="XM_066850374.1"/>
</dbReference>
<sequence>MDNKQKAQRAHQRLIQSLFNHLAFPIQLPQQEDTIIPKVEAALVDRLIVASRRMQDYTHGDAVWQSIRRTLEATTKVTNPAGRLERTRLQSQLREFAAATARSEFLILHIAAQNAAILLYKCGSGKKSVVFEMFEASAKREDVLASTGALQWDFPGVAVQVPINLLTDEAFLENLAVFLEQASIEDTRNFEFVTKAGVAVWENRETRDPSIITSLLAALLEANGTRIAPKLLRKRVRDDVCWHKTEIPFRRLPYLLVLKVALERHLSLVLGEELGRIHYKLLVSTLLELLLEESKATVSFENQSFLATKLCRRLFKLEGDMTGASTDAQRLAGPLLKSVSTSIRSTTQETTSQISMMWQTEKRGCTKLIPELPRQARDSELVLSMYSSRQYLQEACHRFRNFTPATERKKFESRKPMRITEMQNMAATYFRLFQSEKEMNQSYDALDPESQVLTLQKLIKEYTSQVSSHYDENVEQKSLMLLSIMQAWMELDKAACLEYPLLKDYHPLFPSRMLDVLHLPLFDDMIRARRIEQYIQERIHDSLKSSMTIFDDPVKGCFAERFYDEFGEEAELHDLMAAIEIAAEEARQEKKKELDEKTEKYHKLSREIDDTACVYIRDNYSNEAIHHRHCSKCFLTRERQRLRIRVFEEPLPAGEVMKKAVIFELACPEAFAAYRDVTWAIAVQFSVQSMEKGAVPMKELKDYSELEKYHTSTGSISLASTKKSFLGTHYAHQKFPVDQSQIFRPNALSYSYYDCTSKSWPGWKRFRPSFAHQCSLILPKKSPYASLLDVPGFDNIGGGPSSYEIVGSQSSCPPGLNVHEYMAFQFLMSGKARRWVTLLTELASSSLNFSTESVVMLVSHVSLQLGPPCESGDARGIAHSIFSDASFCDGLLSQLQLKLECIASNWRETSVMETILTIVLRLVQLTQHHHGAAMAILDRIREITTLWIRKLRAETYQASDSKSAKNCQFYLLLAALLCKRACFKLLEAEHPPFFVITAFLEACVAVHDNIPENVQELPRMTRNHIVRDLRLMHGVRDRLRSLLRSSQGRSLVQSLHAAWPASESKEIETFELDGDECVVLHLRDMHEPGSQEVNYNFVQGSLLVDGQPLGRLSTDEKSSMILATLFGNQSLMKFPSSSPGMSYTLCVQKDGWQTHIGYDQKGSTIIRITRQHFVLEYVPREVFQRDNSIDLPSSLVDDCIHWLNLKTRRMEIRPCSSYLRAKKNPNGTREDLVDPYSDLSGRVARIFHGFEPRRHLTLYQPQNAVLTIDLKRMSIRFFINKFKRLQSSQLRIEIDTNQDAGTWYGFDSKLVCMDPHDSSQRSILMPVGDLDVVKRGCHVQVVVKPIITPYVHYLKYSINETLGRLECACEPVMIYKKAEVHAFTSCGYQPDPLTGRTGTEEALDLLASGISQPWTLLGSLPISCLQSVARLSPRREWYPEDKRSMKREHWDARHPVSNQHDAFRPLVEVILEKSTKLGVFGPPKTMEESEASLSNDPYLAKRALLRRQLHQRTVESLSQPKQVDDLHYRSRDTPSDTSVKYNNVYGIVETIKARRPAMATVQNLPGALAQCSNIQGYSEELEQLSLGERLDIDVCKLWGPLVNYIRQSQCEYEVMFLLATISFRFNAPTALIRTIAAFFLFDELRSLDYPLADEYQNLRPGQLPTIESLLKAIEPFKEAGPADLPLMEFASSKAKRQLFQAREAHEKRANRECTSFAEHLLQQWPCREPTVDGLNGISLVDVHLALEAVLPEWQRLQENHVFVAHLESVQKMLGARFADSANPRRSFVTREVFARPASQYTIPRLGKDLMTMAASSALSQPDRIVRSVMFTLQNQSSVVQKGNSGSRRLISDPTKPIPDSKERDSTIDELETIIRRVDNPMSAIARGYAKDLRSSVRAMKSHKETVAALDVKTLPHITECRNAINSRMRSMDTMLRQPSRSITMEQIQWLTQGRLWPIVTPITLLEQLRSTAKVSFGSGMKESLVNMGLSITALQRGKRIAKYERDELRSRLEEEKKNFGHANWSPYEHTDWLLLEIESEILIRETQVDVARAIATSKVGNSVLQMNMGQGKTSCVIPMVATMLADTKNLVRVVVPKALLQQTAQLLSTSVGSLLGRQVRHIPFSRRTSTKEDTIKLYHSLHREIQKQSGIMLCVPEHNLSFMLSGQQRLLDQRVPEASVMLRTQGVAERNGARHHGRERPYPRSEDAANLPFRKPLFSRRSPNTVSVLALVDMHLYSLEKTFTQSVQVVRRPQGGFPLRIYLLRPDVGEELVRRLRNDILQGRMGILPVESFDLQDKVAIREFLSGGKMRPGSIDRINKLCPDQLHIRQTVYLLRGLLCQRILIATLRKRWNVEYGLHPERDPIAVPYLAKGVPSEQSEYGHCDVAILLTCLSFYHGGLNESQTREAIEQVLKSDDPASLYEKWIDERLPEYLRDWQSLNVDDPQQLSQIWACVRYRVAVIDYYLNTFVFPRHAKQFKVKIQSNGWDLPLPTSRSGVGEHVRFSGTTGFSGTNDNKTLLPLNIKQEDLEPLSHTNAEVLTYLLQQRSRRYYKIADRKGNRRSEVEFLHMLSKHGYRILIDAGASILEMDNYTLATTWLLVDNNASVALFFEGDKPMIVSKQGAKTPLLATPYADNLDGVLVYLDEISNLPPTARAALTLGIGQTKDHTVQAAMRLRQLGTSQIVTFYAPPEVDRSIRDICRKKDHEHIQSPDVLQWLMTNTCESIEALQPLYYAQGTDFCRRKQAELDYPRFVDDDDERDQYVPAIRQNERQTLQQLYGPQKKGKSTTVTIRGGSSLAPYMRELEIRRKGFQDTGAAVHASALQEVEQERETEYEIELVRQVKRPPPCPPHKFPGLHRDLDIYARTGRIPGGSDWFVPMFRALSRTGLGRKYKVHGEHVGFPLLLSAEFEKTVKVVMETYSDQFMRPVQWVLYSPSPESAVVVTPEEAEDLIPMLRDGTYPTYLLTYAAPVTRRMVCFNSLKFFSIPSLPRNWTAPPDLVVELGLFAGRLYFDWDEYTSVCSLLGIDESMAVNKEEFDFSPERETTSATESSTEASVSIPALDGTAESRITSHGHSGHHETTGFTPKPFTFTREWLSVRRRGQDIAHSPMGFIASGKPLYADLPFFQRAREGAGVTSSLFAPVSAAGPMDPMAEGAAGVPPMRHDEEMDVGNYDAEAELRGDEVHEEIEYEEADKYQEEGKES</sequence>
<feature type="compositionally biased region" description="Low complexity" evidence="8">
    <location>
        <begin position="3047"/>
        <end position="3057"/>
    </location>
</feature>
<dbReference type="InterPro" id="IPR027417">
    <property type="entry name" value="P-loop_NTPase"/>
</dbReference>
<dbReference type="Proteomes" id="UP001391051">
    <property type="component" value="Unassembled WGS sequence"/>
</dbReference>
<evidence type="ECO:0000259" key="11">
    <source>
        <dbReference type="Pfam" id="PF20255"/>
    </source>
</evidence>
<evidence type="ECO:0000313" key="13">
    <source>
        <dbReference type="Proteomes" id="UP001391051"/>
    </source>
</evidence>
<feature type="coiled-coil region" evidence="7">
    <location>
        <begin position="572"/>
        <end position="607"/>
    </location>
</feature>
<feature type="region of interest" description="Disordered" evidence="8">
    <location>
        <begin position="3039"/>
        <end position="3061"/>
    </location>
</feature>
<evidence type="ECO:0000256" key="6">
    <source>
        <dbReference type="ARBA" id="ARBA00022807"/>
    </source>
</evidence>
<keyword evidence="4" id="KW-0833">Ubl conjugation pathway</keyword>
<name>A0ABR1PT66_9PEZI</name>
<feature type="region of interest" description="Disordered" evidence="8">
    <location>
        <begin position="1841"/>
        <end position="1864"/>
    </location>
</feature>
<evidence type="ECO:0000256" key="3">
    <source>
        <dbReference type="ARBA" id="ARBA00022670"/>
    </source>
</evidence>
<gene>
    <name evidence="12" type="ORF">PG986_014152</name>
</gene>
<evidence type="ECO:0000313" key="12">
    <source>
        <dbReference type="EMBL" id="KAK7937284.1"/>
    </source>
</evidence>
<dbReference type="EC" id="3.4.19.12" evidence="2"/>
<reference evidence="12 13" key="1">
    <citation type="submission" date="2023-01" db="EMBL/GenBank/DDBJ databases">
        <title>Analysis of 21 Apiospora genomes using comparative genomics revels a genus with tremendous synthesis potential of carbohydrate active enzymes and secondary metabolites.</title>
        <authorList>
            <person name="Sorensen T."/>
        </authorList>
    </citation>
    <scope>NUCLEOTIDE SEQUENCE [LARGE SCALE GENOMIC DNA]</scope>
    <source>
        <strain evidence="12 13">CBS 24483</strain>
    </source>
</reference>
<keyword evidence="3" id="KW-0645">Protease</keyword>
<evidence type="ECO:0000256" key="8">
    <source>
        <dbReference type="SAM" id="MobiDB-lite"/>
    </source>
</evidence>
<feature type="domain" description="DUF3645" evidence="10">
    <location>
        <begin position="2359"/>
        <end position="2391"/>
    </location>
</feature>
<evidence type="ECO:0000256" key="1">
    <source>
        <dbReference type="ARBA" id="ARBA00000707"/>
    </source>
</evidence>
<feature type="domain" description="DUF3638" evidence="9">
    <location>
        <begin position="2021"/>
        <end position="2190"/>
    </location>
</feature>
<keyword evidence="5" id="KW-0378">Hydrolase</keyword>
<dbReference type="Gene3D" id="3.40.50.300">
    <property type="entry name" value="P-loop containing nucleotide triphosphate hydrolases"/>
    <property type="match status" value="1"/>
</dbReference>
<feature type="compositionally biased region" description="Basic and acidic residues" evidence="8">
    <location>
        <begin position="3194"/>
        <end position="3204"/>
    </location>
</feature>